<dbReference type="Pfam" id="PF09994">
    <property type="entry name" value="T6SS_Tle1-like_cat"/>
    <property type="match status" value="1"/>
</dbReference>
<feature type="region of interest" description="Disordered" evidence="1">
    <location>
        <begin position="1"/>
        <end position="26"/>
    </location>
</feature>
<dbReference type="AlphaFoldDB" id="A0A553HXP8"/>
<feature type="compositionally biased region" description="Acidic residues" evidence="1">
    <location>
        <begin position="600"/>
        <end position="618"/>
    </location>
</feature>
<feature type="compositionally biased region" description="Polar residues" evidence="1">
    <location>
        <begin position="1"/>
        <end position="12"/>
    </location>
</feature>
<feature type="region of interest" description="Disordered" evidence="1">
    <location>
        <begin position="523"/>
        <end position="557"/>
    </location>
</feature>
<dbReference type="EMBL" id="VFLP01000034">
    <property type="protein sequence ID" value="TRX92717.1"/>
    <property type="molecule type" value="Genomic_DNA"/>
</dbReference>
<accession>A0A553HXP8</accession>
<dbReference type="OrthoDB" id="59699at2759"/>
<dbReference type="InterPro" id="IPR018712">
    <property type="entry name" value="Tle1-like_cat"/>
</dbReference>
<feature type="domain" description="T6SS Phospholipase effector Tle1-like catalytic" evidence="2">
    <location>
        <begin position="75"/>
        <end position="342"/>
    </location>
</feature>
<reference evidence="4" key="1">
    <citation type="submission" date="2019-06" db="EMBL/GenBank/DDBJ databases">
        <title>Draft genome sequence of the griseofulvin-producing fungus Xylaria cubensis strain G536.</title>
        <authorList>
            <person name="Mead M.E."/>
            <person name="Raja H.A."/>
            <person name="Steenwyk J.L."/>
            <person name="Knowles S.L."/>
            <person name="Oberlies N.H."/>
            <person name="Rokas A."/>
        </authorList>
    </citation>
    <scope>NUCLEOTIDE SEQUENCE [LARGE SCALE GENOMIC DNA]</scope>
    <source>
        <strain evidence="4">G536</strain>
    </source>
</reference>
<feature type="region of interest" description="Disordered" evidence="1">
    <location>
        <begin position="586"/>
        <end position="624"/>
    </location>
</feature>
<evidence type="ECO:0000313" key="3">
    <source>
        <dbReference type="EMBL" id="TRX92717.1"/>
    </source>
</evidence>
<organism evidence="3 4">
    <name type="scientific">Xylaria flabelliformis</name>
    <dbReference type="NCBI Taxonomy" id="2512241"/>
    <lineage>
        <taxon>Eukaryota</taxon>
        <taxon>Fungi</taxon>
        <taxon>Dikarya</taxon>
        <taxon>Ascomycota</taxon>
        <taxon>Pezizomycotina</taxon>
        <taxon>Sordariomycetes</taxon>
        <taxon>Xylariomycetidae</taxon>
        <taxon>Xylariales</taxon>
        <taxon>Xylariaceae</taxon>
        <taxon>Xylaria</taxon>
    </lineage>
</organism>
<dbReference type="STRING" id="2512241.A0A553HXP8"/>
<comment type="caution">
    <text evidence="3">The sequence shown here is derived from an EMBL/GenBank/DDBJ whole genome shotgun (WGS) entry which is preliminary data.</text>
</comment>
<name>A0A553HXP8_9PEZI</name>
<protein>
    <recommendedName>
        <fullName evidence="2">T6SS Phospholipase effector Tle1-like catalytic domain-containing protein</fullName>
    </recommendedName>
</protein>
<keyword evidence="4" id="KW-1185">Reference proteome</keyword>
<proteinExistence type="predicted"/>
<dbReference type="PANTHER" id="PTHR33840:SF1">
    <property type="entry name" value="TLE1 PHOSPHOLIPASE DOMAIN-CONTAINING PROTEIN"/>
    <property type="match status" value="1"/>
</dbReference>
<evidence type="ECO:0000256" key="1">
    <source>
        <dbReference type="SAM" id="MobiDB-lite"/>
    </source>
</evidence>
<dbReference type="Proteomes" id="UP000319160">
    <property type="component" value="Unassembled WGS sequence"/>
</dbReference>
<evidence type="ECO:0000259" key="2">
    <source>
        <dbReference type="Pfam" id="PF09994"/>
    </source>
</evidence>
<evidence type="ECO:0000313" key="4">
    <source>
        <dbReference type="Proteomes" id="UP000319160"/>
    </source>
</evidence>
<gene>
    <name evidence="3" type="ORF">FHL15_006391</name>
</gene>
<dbReference type="PANTHER" id="PTHR33840">
    <property type="match status" value="1"/>
</dbReference>
<sequence>MDQRGTGSTSKPIFSEIAKQETTEETERQIHAEMRELLKEWIELTEPEKVQKGIDLTEQNAGKLFRNVADLKGKKRLFVCCDGTLQNAVGTTKPMSNVARLARSIYRIGDDAFDFGTLGGVPQLTYYSSGIGSNSIVGIDRVVAAVTGKGFTSTVLNAYCFISNNYNGSSLRDDVILVGYSRGAFAMRCLAQFISDVGLLRRGGLPHLGMFWELWLTDEKSLSEDQPKWKKKVEELHFLFFREAKIKVLAEWDPVKSLIWPSLQGKKQLANMTKIVPKKVENAFVAISLHEKRWSYRPVVWEQQLKEGQKVRQCLFLGSHSDIGGGNIDAGLSTISLYWMVARIKKACGARFDKRILSQFVIPERVRMTPRITRPMGGIEICLTTQALSEGNVSKSSWLWRLPRFVFLGLCFNGDRSDFLKSTAKGGIQQEGAQRDGAEQGSEYSKCKLEIHKSVNLIIQKWGSAKAPYTLEGFTYEGVRGWKSEEGTYLEEAKLKSEELELARAWGEVAENAQTLMEYLREEKQKEDKRKGKMVANNAGIGEQQLPEDQGERETDRDFDRIKDWKRWRGAVNRKGTTDLKKALIGHLGNSLENELGERSEDEPENELEEEAEEEEETSPMSPG</sequence>